<keyword evidence="8" id="KW-1185">Reference proteome</keyword>
<evidence type="ECO:0000256" key="5">
    <source>
        <dbReference type="ARBA" id="ARBA00022691"/>
    </source>
</evidence>
<proteinExistence type="inferred from homology"/>
<dbReference type="InterPro" id="IPR029063">
    <property type="entry name" value="SAM-dependent_MTases_sf"/>
</dbReference>
<dbReference type="GO" id="GO:0005829">
    <property type="term" value="C:cytosol"/>
    <property type="evidence" value="ECO:0007669"/>
    <property type="project" value="TreeGrafter"/>
</dbReference>
<evidence type="ECO:0000256" key="3">
    <source>
        <dbReference type="ARBA" id="ARBA00022603"/>
    </source>
</evidence>
<comment type="similarity">
    <text evidence="6">Belongs to the methyltransferase superfamily. RNA methyltransferase RsmG family.</text>
</comment>
<dbReference type="NCBIfam" id="TIGR00138">
    <property type="entry name" value="rsmG_gidB"/>
    <property type="match status" value="1"/>
</dbReference>
<feature type="binding site" evidence="6">
    <location>
        <position position="143"/>
    </location>
    <ligand>
        <name>S-adenosyl-L-methionine</name>
        <dbReference type="ChEBI" id="CHEBI:59789"/>
    </ligand>
</feature>
<name>A0A371XGX2_9HYPH</name>
<dbReference type="AlphaFoldDB" id="A0A371XGX2"/>
<dbReference type="PIRSF" id="PIRSF003078">
    <property type="entry name" value="GidB"/>
    <property type="match status" value="1"/>
</dbReference>
<dbReference type="PANTHER" id="PTHR31760">
    <property type="entry name" value="S-ADENOSYL-L-METHIONINE-DEPENDENT METHYLTRANSFERASES SUPERFAMILY PROTEIN"/>
    <property type="match status" value="1"/>
</dbReference>
<sequence>MSLSKFDELREIAGDVSRETFDSLVELDGMLHRWNARINLVAPSTVSESWSRHILDSAQLWPLLRDVDSVADLGSGGGFPGLVLGILLKARPNGAIRMVESNRKKTAFLQNVTGMLRLPAKIVPERIEIAVSASPAPQVITARALASLDMLFALAEPWFAAGAKGLFHKGRDYEREIEESSAKWRFDLIKHPSRIDAESVVLEISNVARIGAGR</sequence>
<feature type="binding site" evidence="6">
    <location>
        <position position="74"/>
    </location>
    <ligand>
        <name>S-adenosyl-L-methionine</name>
        <dbReference type="ChEBI" id="CHEBI:59789"/>
    </ligand>
</feature>
<keyword evidence="1 6" id="KW-0963">Cytoplasm</keyword>
<evidence type="ECO:0000313" key="8">
    <source>
        <dbReference type="Proteomes" id="UP000262379"/>
    </source>
</evidence>
<dbReference type="HAMAP" id="MF_00074">
    <property type="entry name" value="16SrRNA_methyltr_G"/>
    <property type="match status" value="1"/>
</dbReference>
<dbReference type="Proteomes" id="UP000262379">
    <property type="component" value="Unassembled WGS sequence"/>
</dbReference>
<keyword evidence="2 6" id="KW-0698">rRNA processing</keyword>
<protein>
    <recommendedName>
        <fullName evidence="6">Ribosomal RNA small subunit methyltransferase G</fullName>
        <ecNumber evidence="6">2.1.1.170</ecNumber>
    </recommendedName>
    <alternativeName>
        <fullName evidence="6">16S rRNA 7-methylguanosine methyltransferase</fullName>
        <shortName evidence="6">16S rRNA m7G methyltransferase</shortName>
    </alternativeName>
</protein>
<evidence type="ECO:0000256" key="1">
    <source>
        <dbReference type="ARBA" id="ARBA00022490"/>
    </source>
</evidence>
<gene>
    <name evidence="6 7" type="primary">rsmG</name>
    <name evidence="7" type="ORF">DY251_05765</name>
</gene>
<dbReference type="SUPFAM" id="SSF53335">
    <property type="entry name" value="S-adenosyl-L-methionine-dependent methyltransferases"/>
    <property type="match status" value="1"/>
</dbReference>
<dbReference type="EMBL" id="QURN01000004">
    <property type="protein sequence ID" value="RFC68477.1"/>
    <property type="molecule type" value="Genomic_DNA"/>
</dbReference>
<evidence type="ECO:0000256" key="4">
    <source>
        <dbReference type="ARBA" id="ARBA00022679"/>
    </source>
</evidence>
<evidence type="ECO:0000313" key="7">
    <source>
        <dbReference type="EMBL" id="RFC68477.1"/>
    </source>
</evidence>
<dbReference type="Gene3D" id="3.40.50.150">
    <property type="entry name" value="Vaccinia Virus protein VP39"/>
    <property type="match status" value="1"/>
</dbReference>
<dbReference type="GO" id="GO:0070043">
    <property type="term" value="F:rRNA (guanine-N7-)-methyltransferase activity"/>
    <property type="evidence" value="ECO:0007669"/>
    <property type="project" value="UniProtKB-UniRule"/>
</dbReference>
<keyword evidence="5 6" id="KW-0949">S-adenosyl-L-methionine</keyword>
<feature type="binding site" evidence="6">
    <location>
        <begin position="127"/>
        <end position="128"/>
    </location>
    <ligand>
        <name>S-adenosyl-L-methionine</name>
        <dbReference type="ChEBI" id="CHEBI:59789"/>
    </ligand>
</feature>
<comment type="catalytic activity">
    <reaction evidence="6">
        <text>guanosine(527) in 16S rRNA + S-adenosyl-L-methionine = N(7)-methylguanosine(527) in 16S rRNA + S-adenosyl-L-homocysteine</text>
        <dbReference type="Rhea" id="RHEA:42732"/>
        <dbReference type="Rhea" id="RHEA-COMP:10209"/>
        <dbReference type="Rhea" id="RHEA-COMP:10210"/>
        <dbReference type="ChEBI" id="CHEBI:57856"/>
        <dbReference type="ChEBI" id="CHEBI:59789"/>
        <dbReference type="ChEBI" id="CHEBI:74269"/>
        <dbReference type="ChEBI" id="CHEBI:74480"/>
        <dbReference type="EC" id="2.1.1.170"/>
    </reaction>
</comment>
<dbReference type="InterPro" id="IPR003682">
    <property type="entry name" value="rRNA_ssu_MeTfrase_G"/>
</dbReference>
<evidence type="ECO:0000256" key="6">
    <source>
        <dbReference type="HAMAP-Rule" id="MF_00074"/>
    </source>
</evidence>
<dbReference type="Pfam" id="PF02527">
    <property type="entry name" value="GidB"/>
    <property type="match status" value="1"/>
</dbReference>
<accession>A0A371XGX2</accession>
<organism evidence="7 8">
    <name type="scientific">Mesorhizobium denitrificans</name>
    <dbReference type="NCBI Taxonomy" id="2294114"/>
    <lineage>
        <taxon>Bacteria</taxon>
        <taxon>Pseudomonadati</taxon>
        <taxon>Pseudomonadota</taxon>
        <taxon>Alphaproteobacteria</taxon>
        <taxon>Hyphomicrobiales</taxon>
        <taxon>Phyllobacteriaceae</taxon>
        <taxon>Mesorhizobium</taxon>
    </lineage>
</organism>
<evidence type="ECO:0000256" key="2">
    <source>
        <dbReference type="ARBA" id="ARBA00022552"/>
    </source>
</evidence>
<comment type="subcellular location">
    <subcellularLocation>
        <location evidence="6">Cytoplasm</location>
    </subcellularLocation>
</comment>
<comment type="caution">
    <text evidence="7">The sequence shown here is derived from an EMBL/GenBank/DDBJ whole genome shotgun (WGS) entry which is preliminary data.</text>
</comment>
<dbReference type="RefSeq" id="WP_116622913.1">
    <property type="nucleotide sequence ID" value="NZ_QURN01000004.1"/>
</dbReference>
<comment type="caution">
    <text evidence="6">Lacks conserved residue(s) required for the propagation of feature annotation.</text>
</comment>
<dbReference type="PANTHER" id="PTHR31760:SF0">
    <property type="entry name" value="S-ADENOSYL-L-METHIONINE-DEPENDENT METHYLTRANSFERASES SUPERFAMILY PROTEIN"/>
    <property type="match status" value="1"/>
</dbReference>
<keyword evidence="3 6" id="KW-0489">Methyltransferase</keyword>
<reference evidence="8" key="1">
    <citation type="submission" date="2018-08" db="EMBL/GenBank/DDBJ databases">
        <authorList>
            <person name="Im W.T."/>
        </authorList>
    </citation>
    <scope>NUCLEOTIDE SEQUENCE [LARGE SCALE GENOMIC DNA]</scope>
    <source>
        <strain evidence="8">LA-28</strain>
    </source>
</reference>
<dbReference type="EC" id="2.1.1.170" evidence="6"/>
<comment type="function">
    <text evidence="6">Specifically methylates the N7 position of guanine in position 527 of 16S rRNA.</text>
</comment>
<feature type="binding site" evidence="6">
    <location>
        <position position="79"/>
    </location>
    <ligand>
        <name>S-adenosyl-L-methionine</name>
        <dbReference type="ChEBI" id="CHEBI:59789"/>
    </ligand>
</feature>
<keyword evidence="4 6" id="KW-0808">Transferase</keyword>